<dbReference type="EnsemblPlants" id="AET2Gv20752100.9">
    <property type="protein sequence ID" value="AET2Gv20752100.9"/>
    <property type="gene ID" value="AET2Gv20752100"/>
</dbReference>
<evidence type="ECO:0000256" key="1">
    <source>
        <dbReference type="SAM" id="MobiDB-lite"/>
    </source>
</evidence>
<reference evidence="2" key="4">
    <citation type="submission" date="2019-03" db="UniProtKB">
        <authorList>
            <consortium name="EnsemblPlants"/>
        </authorList>
    </citation>
    <scope>IDENTIFICATION</scope>
</reference>
<keyword evidence="3" id="KW-1185">Reference proteome</keyword>
<feature type="region of interest" description="Disordered" evidence="1">
    <location>
        <begin position="99"/>
        <end position="123"/>
    </location>
</feature>
<protein>
    <submittedName>
        <fullName evidence="2">Uncharacterized protein</fullName>
    </submittedName>
</protein>
<reference evidence="3" key="2">
    <citation type="journal article" date="2017" name="Nat. Plants">
        <title>The Aegilops tauschii genome reveals multiple impacts of transposons.</title>
        <authorList>
            <person name="Zhao G."/>
            <person name="Zou C."/>
            <person name="Li K."/>
            <person name="Wang K."/>
            <person name="Li T."/>
            <person name="Gao L."/>
            <person name="Zhang X."/>
            <person name="Wang H."/>
            <person name="Yang Z."/>
            <person name="Liu X."/>
            <person name="Jiang W."/>
            <person name="Mao L."/>
            <person name="Kong X."/>
            <person name="Jiao Y."/>
            <person name="Jia J."/>
        </authorList>
    </citation>
    <scope>NUCLEOTIDE SEQUENCE [LARGE SCALE GENOMIC DNA]</scope>
    <source>
        <strain evidence="3">cv. AL8/78</strain>
    </source>
</reference>
<organism evidence="2 3">
    <name type="scientific">Aegilops tauschii subsp. strangulata</name>
    <name type="common">Goatgrass</name>
    <dbReference type="NCBI Taxonomy" id="200361"/>
    <lineage>
        <taxon>Eukaryota</taxon>
        <taxon>Viridiplantae</taxon>
        <taxon>Streptophyta</taxon>
        <taxon>Embryophyta</taxon>
        <taxon>Tracheophyta</taxon>
        <taxon>Spermatophyta</taxon>
        <taxon>Magnoliopsida</taxon>
        <taxon>Liliopsida</taxon>
        <taxon>Poales</taxon>
        <taxon>Poaceae</taxon>
        <taxon>BOP clade</taxon>
        <taxon>Pooideae</taxon>
        <taxon>Triticodae</taxon>
        <taxon>Triticeae</taxon>
        <taxon>Triticinae</taxon>
        <taxon>Aegilops</taxon>
    </lineage>
</organism>
<evidence type="ECO:0000313" key="3">
    <source>
        <dbReference type="Proteomes" id="UP000015105"/>
    </source>
</evidence>
<proteinExistence type="predicted"/>
<reference evidence="2" key="5">
    <citation type="journal article" date="2021" name="G3 (Bethesda)">
        <title>Aegilops tauschii genome assembly Aet v5.0 features greater sequence contiguity and improved annotation.</title>
        <authorList>
            <person name="Wang L."/>
            <person name="Zhu T."/>
            <person name="Rodriguez J.C."/>
            <person name="Deal K.R."/>
            <person name="Dubcovsky J."/>
            <person name="McGuire P.E."/>
            <person name="Lux T."/>
            <person name="Spannagl M."/>
            <person name="Mayer K.F.X."/>
            <person name="Baldrich P."/>
            <person name="Meyers B.C."/>
            <person name="Huo N."/>
            <person name="Gu Y.Q."/>
            <person name="Zhou H."/>
            <person name="Devos K.M."/>
            <person name="Bennetzen J.L."/>
            <person name="Unver T."/>
            <person name="Budak H."/>
            <person name="Gulick P.J."/>
            <person name="Galiba G."/>
            <person name="Kalapos B."/>
            <person name="Nelson D.R."/>
            <person name="Li P."/>
            <person name="You F.M."/>
            <person name="Luo M.C."/>
            <person name="Dvorak J."/>
        </authorList>
    </citation>
    <scope>NUCLEOTIDE SEQUENCE [LARGE SCALE GENOMIC DNA]</scope>
    <source>
        <strain evidence="2">cv. AL8/78</strain>
    </source>
</reference>
<reference evidence="3" key="1">
    <citation type="journal article" date="2014" name="Science">
        <title>Ancient hybridizations among the ancestral genomes of bread wheat.</title>
        <authorList>
            <consortium name="International Wheat Genome Sequencing Consortium,"/>
            <person name="Marcussen T."/>
            <person name="Sandve S.R."/>
            <person name="Heier L."/>
            <person name="Spannagl M."/>
            <person name="Pfeifer M."/>
            <person name="Jakobsen K.S."/>
            <person name="Wulff B.B."/>
            <person name="Steuernagel B."/>
            <person name="Mayer K.F."/>
            <person name="Olsen O.A."/>
        </authorList>
    </citation>
    <scope>NUCLEOTIDE SEQUENCE [LARGE SCALE GENOMIC DNA]</scope>
    <source>
        <strain evidence="3">cv. AL8/78</strain>
    </source>
</reference>
<dbReference type="Gramene" id="AET2Gv20752100.9">
    <property type="protein sequence ID" value="AET2Gv20752100.9"/>
    <property type="gene ID" value="AET2Gv20752100"/>
</dbReference>
<accession>A0A453C6N2</accession>
<dbReference type="Proteomes" id="UP000015105">
    <property type="component" value="Chromosome 2D"/>
</dbReference>
<name>A0A453C6N2_AEGTS</name>
<sequence>MEVESIFEQLRRFCTFECSRGVLFMTCHAYLLTIYNGVLQVVRKSSVEVPQQPGWSRGVRASPFASRLIRTAYPRPAFPGAMRGRLAIRGNARSFQWKRGAADSVDAGKPSQATPVTPGSQMVTPVTRSFTYTRTEPKQDVGATANV</sequence>
<reference evidence="2" key="3">
    <citation type="journal article" date="2017" name="Nature">
        <title>Genome sequence of the progenitor of the wheat D genome Aegilops tauschii.</title>
        <authorList>
            <person name="Luo M.C."/>
            <person name="Gu Y.Q."/>
            <person name="Puiu D."/>
            <person name="Wang H."/>
            <person name="Twardziok S.O."/>
            <person name="Deal K.R."/>
            <person name="Huo N."/>
            <person name="Zhu T."/>
            <person name="Wang L."/>
            <person name="Wang Y."/>
            <person name="McGuire P.E."/>
            <person name="Liu S."/>
            <person name="Long H."/>
            <person name="Ramasamy R.K."/>
            <person name="Rodriguez J.C."/>
            <person name="Van S.L."/>
            <person name="Yuan L."/>
            <person name="Wang Z."/>
            <person name="Xia Z."/>
            <person name="Xiao L."/>
            <person name="Anderson O.D."/>
            <person name="Ouyang S."/>
            <person name="Liang Y."/>
            <person name="Zimin A.V."/>
            <person name="Pertea G."/>
            <person name="Qi P."/>
            <person name="Bennetzen J.L."/>
            <person name="Dai X."/>
            <person name="Dawson M.W."/>
            <person name="Muller H.G."/>
            <person name="Kugler K."/>
            <person name="Rivarola-Duarte L."/>
            <person name="Spannagl M."/>
            <person name="Mayer K.F.X."/>
            <person name="Lu F.H."/>
            <person name="Bevan M.W."/>
            <person name="Leroy P."/>
            <person name="Li P."/>
            <person name="You F.M."/>
            <person name="Sun Q."/>
            <person name="Liu Z."/>
            <person name="Lyons E."/>
            <person name="Wicker T."/>
            <person name="Salzberg S.L."/>
            <person name="Devos K.M."/>
            <person name="Dvorak J."/>
        </authorList>
    </citation>
    <scope>NUCLEOTIDE SEQUENCE [LARGE SCALE GENOMIC DNA]</scope>
    <source>
        <strain evidence="2">cv. AL8/78</strain>
    </source>
</reference>
<dbReference type="AlphaFoldDB" id="A0A453C6N2"/>
<evidence type="ECO:0000313" key="2">
    <source>
        <dbReference type="EnsemblPlants" id="AET2Gv20752100.9"/>
    </source>
</evidence>
<feature type="compositionally biased region" description="Polar residues" evidence="1">
    <location>
        <begin position="111"/>
        <end position="123"/>
    </location>
</feature>